<dbReference type="EMBL" id="JADGJD010001349">
    <property type="protein sequence ID" value="KAJ3043543.1"/>
    <property type="molecule type" value="Genomic_DNA"/>
</dbReference>
<keyword evidence="3" id="KW-1185">Reference proteome</keyword>
<proteinExistence type="predicted"/>
<keyword evidence="1" id="KW-1133">Transmembrane helix</keyword>
<gene>
    <name evidence="2" type="ORF">HK097_001719</name>
</gene>
<feature type="transmembrane region" description="Helical" evidence="1">
    <location>
        <begin position="20"/>
        <end position="39"/>
    </location>
</feature>
<organism evidence="2 3">
    <name type="scientific">Rhizophlyctis rosea</name>
    <dbReference type="NCBI Taxonomy" id="64517"/>
    <lineage>
        <taxon>Eukaryota</taxon>
        <taxon>Fungi</taxon>
        <taxon>Fungi incertae sedis</taxon>
        <taxon>Chytridiomycota</taxon>
        <taxon>Chytridiomycota incertae sedis</taxon>
        <taxon>Chytridiomycetes</taxon>
        <taxon>Rhizophlyctidales</taxon>
        <taxon>Rhizophlyctidaceae</taxon>
        <taxon>Rhizophlyctis</taxon>
    </lineage>
</organism>
<evidence type="ECO:0000313" key="2">
    <source>
        <dbReference type="EMBL" id="KAJ3043543.1"/>
    </source>
</evidence>
<sequence>MAGGNPFEPYDVFGLKVPRYKMAAYGIVGYTILITGVVIKKKMAPKTPITFDSPEEEAWVKKYITFRKAELHKPLLVQQKFEHPTGLY</sequence>
<reference evidence="2" key="1">
    <citation type="submission" date="2020-05" db="EMBL/GenBank/DDBJ databases">
        <title>Phylogenomic resolution of chytrid fungi.</title>
        <authorList>
            <person name="Stajich J.E."/>
            <person name="Amses K."/>
            <person name="Simmons R."/>
            <person name="Seto K."/>
            <person name="Myers J."/>
            <person name="Bonds A."/>
            <person name="Quandt C.A."/>
            <person name="Barry K."/>
            <person name="Liu P."/>
            <person name="Grigoriev I."/>
            <person name="Longcore J.E."/>
            <person name="James T.Y."/>
        </authorList>
    </citation>
    <scope>NUCLEOTIDE SEQUENCE</scope>
    <source>
        <strain evidence="2">JEL0318</strain>
    </source>
</reference>
<keyword evidence="1" id="KW-0812">Transmembrane</keyword>
<name>A0AAD5WYS5_9FUNG</name>
<dbReference type="AlphaFoldDB" id="A0AAD5WYS5"/>
<evidence type="ECO:0000256" key="1">
    <source>
        <dbReference type="SAM" id="Phobius"/>
    </source>
</evidence>
<keyword evidence="1" id="KW-0472">Membrane</keyword>
<dbReference type="Proteomes" id="UP001212841">
    <property type="component" value="Unassembled WGS sequence"/>
</dbReference>
<evidence type="ECO:0000313" key="3">
    <source>
        <dbReference type="Proteomes" id="UP001212841"/>
    </source>
</evidence>
<comment type="caution">
    <text evidence="2">The sequence shown here is derived from an EMBL/GenBank/DDBJ whole genome shotgun (WGS) entry which is preliminary data.</text>
</comment>
<protein>
    <submittedName>
        <fullName evidence="2">Uncharacterized protein</fullName>
    </submittedName>
</protein>
<accession>A0AAD5WYS5</accession>